<feature type="transmembrane region" description="Helical" evidence="2">
    <location>
        <begin position="107"/>
        <end position="132"/>
    </location>
</feature>
<evidence type="ECO:0000256" key="3">
    <source>
        <dbReference type="SAM" id="SignalP"/>
    </source>
</evidence>
<protein>
    <submittedName>
        <fullName evidence="4">Uncharacterized protein</fullName>
    </submittedName>
</protein>
<feature type="compositionally biased region" description="Low complexity" evidence="1">
    <location>
        <begin position="54"/>
        <end position="90"/>
    </location>
</feature>
<keyword evidence="2" id="KW-1133">Transmembrane helix</keyword>
<keyword evidence="3" id="KW-0732">Signal</keyword>
<dbReference type="EMBL" id="DXES01000059">
    <property type="protein sequence ID" value="HIX65169.1"/>
    <property type="molecule type" value="Genomic_DNA"/>
</dbReference>
<gene>
    <name evidence="4" type="ORF">H9736_02865</name>
</gene>
<dbReference type="Proteomes" id="UP000886800">
    <property type="component" value="Unassembled WGS sequence"/>
</dbReference>
<organism evidence="4 5">
    <name type="scientific">Candidatus Anaerotruncus excrementipullorum</name>
    <dbReference type="NCBI Taxonomy" id="2838465"/>
    <lineage>
        <taxon>Bacteria</taxon>
        <taxon>Bacillati</taxon>
        <taxon>Bacillota</taxon>
        <taxon>Clostridia</taxon>
        <taxon>Eubacteriales</taxon>
        <taxon>Oscillospiraceae</taxon>
        <taxon>Anaerotruncus</taxon>
    </lineage>
</organism>
<dbReference type="AlphaFoldDB" id="A0A9D1WQ41"/>
<reference evidence="4" key="1">
    <citation type="journal article" date="2021" name="PeerJ">
        <title>Extensive microbial diversity within the chicken gut microbiome revealed by metagenomics and culture.</title>
        <authorList>
            <person name="Gilroy R."/>
            <person name="Ravi A."/>
            <person name="Getino M."/>
            <person name="Pursley I."/>
            <person name="Horton D.L."/>
            <person name="Alikhan N.F."/>
            <person name="Baker D."/>
            <person name="Gharbi K."/>
            <person name="Hall N."/>
            <person name="Watson M."/>
            <person name="Adriaenssens E.M."/>
            <person name="Foster-Nyarko E."/>
            <person name="Jarju S."/>
            <person name="Secka A."/>
            <person name="Antonio M."/>
            <person name="Oren A."/>
            <person name="Chaudhuri R.R."/>
            <person name="La Ragione R."/>
            <person name="Hildebrand F."/>
            <person name="Pallen M.J."/>
        </authorList>
    </citation>
    <scope>NUCLEOTIDE SEQUENCE</scope>
    <source>
        <strain evidence="4">CHK188-5543</strain>
    </source>
</reference>
<evidence type="ECO:0000256" key="1">
    <source>
        <dbReference type="SAM" id="MobiDB-lite"/>
    </source>
</evidence>
<evidence type="ECO:0000313" key="5">
    <source>
        <dbReference type="Proteomes" id="UP000886800"/>
    </source>
</evidence>
<keyword evidence="2" id="KW-0812">Transmembrane</keyword>
<feature type="region of interest" description="Disordered" evidence="1">
    <location>
        <begin position="41"/>
        <end position="99"/>
    </location>
</feature>
<keyword evidence="2" id="KW-0472">Membrane</keyword>
<evidence type="ECO:0000256" key="2">
    <source>
        <dbReference type="SAM" id="Phobius"/>
    </source>
</evidence>
<comment type="caution">
    <text evidence="4">The sequence shown here is derived from an EMBL/GenBank/DDBJ whole genome shotgun (WGS) entry which is preliminary data.</text>
</comment>
<evidence type="ECO:0000313" key="4">
    <source>
        <dbReference type="EMBL" id="HIX65169.1"/>
    </source>
</evidence>
<reference evidence="4" key="2">
    <citation type="submission" date="2021-04" db="EMBL/GenBank/DDBJ databases">
        <authorList>
            <person name="Gilroy R."/>
        </authorList>
    </citation>
    <scope>NUCLEOTIDE SEQUENCE</scope>
    <source>
        <strain evidence="4">CHK188-5543</strain>
    </source>
</reference>
<feature type="chain" id="PRO_5039611336" evidence="3">
    <location>
        <begin position="28"/>
        <end position="137"/>
    </location>
</feature>
<sequence length="137" mass="14413">MKKQLLSLSLAFLLALSEFVFPLPVAAAPVTFRVITEEDAASLPEESISQPEVSASQPEEAASQPEEAASPPEEAASQPEEPAAQEAAASGRAGEGVGLSPQEQGRYLRFTAASLLVSLLLVVVLGGFLRIIQKIRT</sequence>
<proteinExistence type="predicted"/>
<feature type="signal peptide" evidence="3">
    <location>
        <begin position="1"/>
        <end position="27"/>
    </location>
</feature>
<accession>A0A9D1WQ41</accession>
<name>A0A9D1WQ41_9FIRM</name>